<protein>
    <recommendedName>
        <fullName evidence="2">Type-F conjugative transfer system protein TrbI</fullName>
    </recommendedName>
</protein>
<reference evidence="1" key="1">
    <citation type="submission" date="2019-08" db="EMBL/GenBank/DDBJ databases">
        <authorList>
            <person name="Kucharzyk K."/>
            <person name="Murdoch R.W."/>
            <person name="Higgins S."/>
            <person name="Loffler F."/>
        </authorList>
    </citation>
    <scope>NUCLEOTIDE SEQUENCE</scope>
</reference>
<proteinExistence type="predicted"/>
<dbReference type="EMBL" id="VSSQ01000349">
    <property type="protein sequence ID" value="MPL92157.1"/>
    <property type="molecule type" value="Genomic_DNA"/>
</dbReference>
<name>A0A644VLN6_9ZZZZ</name>
<organism evidence="1">
    <name type="scientific">bioreactor metagenome</name>
    <dbReference type="NCBI Taxonomy" id="1076179"/>
    <lineage>
        <taxon>unclassified sequences</taxon>
        <taxon>metagenomes</taxon>
        <taxon>ecological metagenomes</taxon>
    </lineage>
</organism>
<gene>
    <name evidence="1" type="ORF">SDC9_38254</name>
</gene>
<evidence type="ECO:0000313" key="1">
    <source>
        <dbReference type="EMBL" id="MPL92157.1"/>
    </source>
</evidence>
<dbReference type="InterPro" id="IPR014115">
    <property type="entry name" value="TrbI_Ftype"/>
</dbReference>
<dbReference type="AlphaFoldDB" id="A0A644VLN6"/>
<evidence type="ECO:0008006" key="2">
    <source>
        <dbReference type="Google" id="ProtNLM"/>
    </source>
</evidence>
<dbReference type="Pfam" id="PF09677">
    <property type="entry name" value="TrbI_Ftype"/>
    <property type="match status" value="1"/>
</dbReference>
<sequence>MLPIRSNGVATTPIKSGAAKGGSTCSNMDTSRKEIAGADRQTLRRTEAMAINEWIKHAMTALVSVFATLAIVIMTQPAGLPVGIVSIDATEAVLAFIKAGGKEMPDAEYETVAKVFQADLEKAIAEFAHENNVIVVNSAAVLAGAPDITRQVSEKALENLRQSGEGK</sequence>
<comment type="caution">
    <text evidence="1">The sequence shown here is derived from an EMBL/GenBank/DDBJ whole genome shotgun (WGS) entry which is preliminary data.</text>
</comment>
<accession>A0A644VLN6</accession>